<dbReference type="EMBL" id="VTRU01000001">
    <property type="protein sequence ID" value="TZF99105.1"/>
    <property type="molecule type" value="Genomic_DNA"/>
</dbReference>
<protein>
    <submittedName>
        <fullName evidence="1">RHS repeat-associated core domain-containing protein</fullName>
    </submittedName>
</protein>
<sequence>MKSNFKKVKEENSAGCTYLIFPHVGASIWLVSTSKTKPLYKQWFFYVISSFSRLYTFIQYNYLNLPGKITQNSKVTDYIYRADGVKVRKVFGTETTDYLDGFQYTNSVLKFFPTAEGYFNVETGKYIYNYTDHLGNTRLSYAKNGAGTEIIDANNYYPFGLKHQESPIVPTPFGGVPYNYKYNGKELQESGMYDYGARFYMPDIGRWGVVDPLAEKMTRHSPYNYAFNNPIRFIDPDGRENQDWLQRGNQIFFDSEIKTQEQATAKYGENAQHLSEGSSITTKENGEIISQYTFHDNGTITNADGSQKSSKETFETKDGTTIIGTESKGTSITFSINGVLGGGFGFDVGLVKDSGNNWGLSFNKNINFGLGFEGGFGIGRISSSHSGPFLLEDYAGEAKSFISPIGVTYGGTFDPNSTPLEMMNPLNVGAGKRGVTEISAGLKGIGTGVFYKRFKTSVWDF</sequence>
<geneLocation type="plasmid" evidence="1">
    <name>unnamed1</name>
</geneLocation>
<dbReference type="Proteomes" id="UP000323884">
    <property type="component" value="Unassembled WGS sequence"/>
</dbReference>
<organism evidence="1 2">
    <name type="scientific">Chryseobacterium panacisoli</name>
    <dbReference type="NCBI Taxonomy" id="1807141"/>
    <lineage>
        <taxon>Bacteria</taxon>
        <taxon>Pseudomonadati</taxon>
        <taxon>Bacteroidota</taxon>
        <taxon>Flavobacteriia</taxon>
        <taxon>Flavobacteriales</taxon>
        <taxon>Weeksellaceae</taxon>
        <taxon>Chryseobacterium group</taxon>
        <taxon>Chryseobacterium</taxon>
    </lineage>
</organism>
<keyword evidence="2" id="KW-1185">Reference proteome</keyword>
<keyword evidence="1" id="KW-0614">Plasmid</keyword>
<dbReference type="NCBIfam" id="TIGR03696">
    <property type="entry name" value="Rhs_assc_core"/>
    <property type="match status" value="1"/>
</dbReference>
<reference evidence="1 2" key="1">
    <citation type="submission" date="2019-08" db="EMBL/GenBank/DDBJ databases">
        <title>Draft genome sequence of Chryseobacterium sp. Gsoil 183.</title>
        <authorList>
            <person name="Im W.-T."/>
        </authorList>
    </citation>
    <scope>NUCLEOTIDE SEQUENCE [LARGE SCALE GENOMIC DNA]</scope>
    <source>
        <strain evidence="1 2">Gsoil 183</strain>
        <plasmid evidence="1">unnamed1</plasmid>
    </source>
</reference>
<accession>A0A5D8ZVX4</accession>
<proteinExistence type="predicted"/>
<name>A0A5D8ZVX4_9FLAO</name>
<dbReference type="Gene3D" id="2.180.10.10">
    <property type="entry name" value="RHS repeat-associated core"/>
    <property type="match status" value="1"/>
</dbReference>
<evidence type="ECO:0000313" key="2">
    <source>
        <dbReference type="Proteomes" id="UP000323884"/>
    </source>
</evidence>
<evidence type="ECO:0000313" key="1">
    <source>
        <dbReference type="EMBL" id="TZF99105.1"/>
    </source>
</evidence>
<gene>
    <name evidence="1" type="ORF">FW781_04035</name>
</gene>
<dbReference type="OrthoDB" id="2972467at2"/>
<dbReference type="InterPro" id="IPR022385">
    <property type="entry name" value="Rhs_assc_core"/>
</dbReference>
<dbReference type="AlphaFoldDB" id="A0A5D8ZVX4"/>
<comment type="caution">
    <text evidence="1">The sequence shown here is derived from an EMBL/GenBank/DDBJ whole genome shotgun (WGS) entry which is preliminary data.</text>
</comment>
<dbReference type="PANTHER" id="PTHR32305:SF15">
    <property type="entry name" value="PROTEIN RHSA-RELATED"/>
    <property type="match status" value="1"/>
</dbReference>
<dbReference type="PANTHER" id="PTHR32305">
    <property type="match status" value="1"/>
</dbReference>
<dbReference type="InterPro" id="IPR050708">
    <property type="entry name" value="T6SS_VgrG/RHS"/>
</dbReference>